<reference evidence="1" key="2">
    <citation type="journal article" date="2021" name="Microbiome">
        <title>Successional dynamics and alternative stable states in a saline activated sludge microbial community over 9 years.</title>
        <authorList>
            <person name="Wang Y."/>
            <person name="Ye J."/>
            <person name="Ju F."/>
            <person name="Liu L."/>
            <person name="Boyd J.A."/>
            <person name="Deng Y."/>
            <person name="Parks D.H."/>
            <person name="Jiang X."/>
            <person name="Yin X."/>
            <person name="Woodcroft B.J."/>
            <person name="Tyson G.W."/>
            <person name="Hugenholtz P."/>
            <person name="Polz M.F."/>
            <person name="Zhang T."/>
        </authorList>
    </citation>
    <scope>NUCLEOTIDE SEQUENCE</scope>
    <source>
        <strain evidence="1">HKST-UBA01</strain>
    </source>
</reference>
<evidence type="ECO:0000313" key="2">
    <source>
        <dbReference type="Proteomes" id="UP000701698"/>
    </source>
</evidence>
<dbReference type="SUPFAM" id="SSF51445">
    <property type="entry name" value="(Trans)glycosidases"/>
    <property type="match status" value="1"/>
</dbReference>
<dbReference type="EMBL" id="JAGQKX010000033">
    <property type="protein sequence ID" value="MCA9390116.1"/>
    <property type="molecule type" value="Genomic_DNA"/>
</dbReference>
<proteinExistence type="predicted"/>
<accession>A0A955RP72</accession>
<dbReference type="Gene3D" id="3.20.20.80">
    <property type="entry name" value="Glycosidases"/>
    <property type="match status" value="1"/>
</dbReference>
<name>A0A955RP72_UNCKA</name>
<protein>
    <recommendedName>
        <fullName evidence="3">Arabinogalactan endo-beta-1,4-galactanase</fullName>
    </recommendedName>
</protein>
<sequence>MKKVSFGVLTVIVIAIAVAIASGNKHTSIEDEDKNAPASVNDPVMLKGFSLSPRSFDQADFLEFFNRVSESSNAVSWAGDTQDLAKDDPAATVVTELSAAYDYTPVILVYPPHKDLIVDFAKKEQPPYLAIGVEINLFEEDVFEDLVTVFPEIYQSVKAVSPETKIFTIFQLERMKGLNGGLYGGTNDVSQSQWEMIDRFPDADLIGFTTYPGIIYQKLSEIPNDFYSEIRTHTDKPIAFVEIGWSSLPEITGWERSEAEQAAFVAYFFRETDELHPELRIWSFMYDSEIGQPFNGMGLVTKDNQEKEAWSIWNNQ</sequence>
<gene>
    <name evidence="1" type="ORF">KC571_01825</name>
</gene>
<dbReference type="InterPro" id="IPR017853">
    <property type="entry name" value="GH"/>
</dbReference>
<evidence type="ECO:0000313" key="1">
    <source>
        <dbReference type="EMBL" id="MCA9390116.1"/>
    </source>
</evidence>
<organism evidence="1 2">
    <name type="scientific">candidate division WWE3 bacterium</name>
    <dbReference type="NCBI Taxonomy" id="2053526"/>
    <lineage>
        <taxon>Bacteria</taxon>
        <taxon>Katanobacteria</taxon>
    </lineage>
</organism>
<dbReference type="AlphaFoldDB" id="A0A955RP72"/>
<comment type="caution">
    <text evidence="1">The sequence shown here is derived from an EMBL/GenBank/DDBJ whole genome shotgun (WGS) entry which is preliminary data.</text>
</comment>
<dbReference type="Proteomes" id="UP000701698">
    <property type="component" value="Unassembled WGS sequence"/>
</dbReference>
<evidence type="ECO:0008006" key="3">
    <source>
        <dbReference type="Google" id="ProtNLM"/>
    </source>
</evidence>
<reference evidence="1" key="1">
    <citation type="submission" date="2020-04" db="EMBL/GenBank/DDBJ databases">
        <authorList>
            <person name="Zhang T."/>
        </authorList>
    </citation>
    <scope>NUCLEOTIDE SEQUENCE</scope>
    <source>
        <strain evidence="1">HKST-UBA01</strain>
    </source>
</reference>